<evidence type="ECO:0000259" key="7">
    <source>
        <dbReference type="Pfam" id="PF00482"/>
    </source>
</evidence>
<keyword evidence="2" id="KW-1003">Cell membrane</keyword>
<sequence length="289" mass="32802">MLFIISVLFSAISLSFLVYVLLSPSLSDEHQQTTYFKHFRWLFPWVNVLSLLVMPFLSWRYQKNIEKLIETAGYKDKVWLKEIVGLQAVGGMVGMGLWGILWTQITLHYGLGLLGAITAAWIGGYLPIAWLKRKRQARKLDMLKAFPFFLDMVTLCVEAGSNLQTALMVAMQSMRECALRDELQHAINDMRTGTGRIEALKAMAVRCDLAEVKQWVSSLAQAELLGTSLGVVLRAQSDQFRQERFLRAEKQAAKTPVKLLFPLICFIFPCTFIVIGFPIVMKLLAMDLF</sequence>
<evidence type="ECO:0000313" key="9">
    <source>
        <dbReference type="Proteomes" id="UP000537862"/>
    </source>
</evidence>
<keyword evidence="5 6" id="KW-0472">Membrane</keyword>
<feature type="transmembrane region" description="Helical" evidence="6">
    <location>
        <begin position="259"/>
        <end position="281"/>
    </location>
</feature>
<dbReference type="Proteomes" id="UP000537862">
    <property type="component" value="Unassembled WGS sequence"/>
</dbReference>
<evidence type="ECO:0000256" key="4">
    <source>
        <dbReference type="ARBA" id="ARBA00022989"/>
    </source>
</evidence>
<dbReference type="GO" id="GO:0005886">
    <property type="term" value="C:plasma membrane"/>
    <property type="evidence" value="ECO:0007669"/>
    <property type="project" value="UniProtKB-SubCell"/>
</dbReference>
<evidence type="ECO:0000256" key="5">
    <source>
        <dbReference type="ARBA" id="ARBA00023136"/>
    </source>
</evidence>
<feature type="transmembrane region" description="Helical" evidence="6">
    <location>
        <begin position="43"/>
        <end position="62"/>
    </location>
</feature>
<evidence type="ECO:0000256" key="6">
    <source>
        <dbReference type="SAM" id="Phobius"/>
    </source>
</evidence>
<name>A0A849P4T8_9BURK</name>
<dbReference type="RefSeq" id="WP_171680048.1">
    <property type="nucleotide sequence ID" value="NZ_JABGBN010000002.1"/>
</dbReference>
<keyword evidence="4 6" id="KW-1133">Transmembrane helix</keyword>
<dbReference type="PANTHER" id="PTHR35007:SF2">
    <property type="entry name" value="PILUS ASSEMBLE PROTEIN"/>
    <property type="match status" value="1"/>
</dbReference>
<keyword evidence="9" id="KW-1185">Reference proteome</keyword>
<comment type="caution">
    <text evidence="8">The sequence shown here is derived from an EMBL/GenBank/DDBJ whole genome shotgun (WGS) entry which is preliminary data.</text>
</comment>
<feature type="domain" description="Type II secretion system protein GspF" evidence="7">
    <location>
        <begin position="149"/>
        <end position="275"/>
    </location>
</feature>
<protein>
    <submittedName>
        <fullName evidence="8">Type II secretion system F family protein</fullName>
    </submittedName>
</protein>
<reference evidence="8 9" key="1">
    <citation type="submission" date="2020-05" db="EMBL/GenBank/DDBJ databases">
        <authorList>
            <person name="Niu N."/>
        </authorList>
    </citation>
    <scope>NUCLEOTIDE SEQUENCE [LARGE SCALE GENOMIC DNA]</scope>
    <source>
        <strain evidence="8 9">3340-03</strain>
    </source>
</reference>
<dbReference type="InterPro" id="IPR018076">
    <property type="entry name" value="T2SS_GspF_dom"/>
</dbReference>
<evidence type="ECO:0000256" key="2">
    <source>
        <dbReference type="ARBA" id="ARBA00022475"/>
    </source>
</evidence>
<accession>A0A849P4T8</accession>
<gene>
    <name evidence="8" type="ORF">HKX39_04130</name>
</gene>
<dbReference type="AlphaFoldDB" id="A0A849P4T8"/>
<dbReference type="PANTHER" id="PTHR35007">
    <property type="entry name" value="INTEGRAL MEMBRANE PROTEIN-RELATED"/>
    <property type="match status" value="1"/>
</dbReference>
<evidence type="ECO:0000256" key="3">
    <source>
        <dbReference type="ARBA" id="ARBA00022692"/>
    </source>
</evidence>
<comment type="subcellular location">
    <subcellularLocation>
        <location evidence="1">Cell membrane</location>
        <topology evidence="1">Multi-pass membrane protein</topology>
    </subcellularLocation>
</comment>
<proteinExistence type="predicted"/>
<organism evidence="8 9">
    <name type="scientific">Pelistega suis</name>
    <dbReference type="NCBI Taxonomy" id="1631957"/>
    <lineage>
        <taxon>Bacteria</taxon>
        <taxon>Pseudomonadati</taxon>
        <taxon>Pseudomonadota</taxon>
        <taxon>Betaproteobacteria</taxon>
        <taxon>Burkholderiales</taxon>
        <taxon>Alcaligenaceae</taxon>
        <taxon>Pelistega</taxon>
    </lineage>
</organism>
<dbReference type="EMBL" id="JABGBN010000002">
    <property type="protein sequence ID" value="NOL51364.1"/>
    <property type="molecule type" value="Genomic_DNA"/>
</dbReference>
<feature type="transmembrane region" description="Helical" evidence="6">
    <location>
        <begin position="107"/>
        <end position="131"/>
    </location>
</feature>
<keyword evidence="3 6" id="KW-0812">Transmembrane</keyword>
<evidence type="ECO:0000313" key="8">
    <source>
        <dbReference type="EMBL" id="NOL51364.1"/>
    </source>
</evidence>
<evidence type="ECO:0000256" key="1">
    <source>
        <dbReference type="ARBA" id="ARBA00004651"/>
    </source>
</evidence>
<dbReference type="Pfam" id="PF00482">
    <property type="entry name" value="T2SSF"/>
    <property type="match status" value="1"/>
</dbReference>
<feature type="transmembrane region" description="Helical" evidence="6">
    <location>
        <begin position="83"/>
        <end position="101"/>
    </location>
</feature>